<dbReference type="RefSeq" id="WP_072771874.1">
    <property type="nucleotide sequence ID" value="NZ_FRDN01000005.1"/>
</dbReference>
<dbReference type="GO" id="GO:0005886">
    <property type="term" value="C:plasma membrane"/>
    <property type="evidence" value="ECO:0007669"/>
    <property type="project" value="TreeGrafter"/>
</dbReference>
<keyword evidence="1" id="KW-0812">Transmembrane</keyword>
<dbReference type="GO" id="GO:0009390">
    <property type="term" value="C:dimethyl sulfoxide reductase complex"/>
    <property type="evidence" value="ECO:0007669"/>
    <property type="project" value="TreeGrafter"/>
</dbReference>
<reference evidence="3" key="1">
    <citation type="submission" date="2016-12" db="EMBL/GenBank/DDBJ databases">
        <authorList>
            <person name="Varghese N."/>
            <person name="Submissions S."/>
        </authorList>
    </citation>
    <scope>NUCLEOTIDE SEQUENCE [LARGE SCALE GENOMIC DNA]</scope>
    <source>
        <strain evidence="3">DSM 11544</strain>
    </source>
</reference>
<sequence length="300" mass="31501">MSIEWSLVFFTVFVGLGCGIFVCSVILTEWGGMAKQVRTKSSLAALAALAIGGFSSVLHLGHPERIFGALGHPTSGIFMESTMLGLVALDIIVYLVAMRRNASDRTLRIISTVGIIPAVILAFAVGYTYVLSARPAWNTLILPLIYLASAGLMGCYSLSLLIAFTNNISSAPGTTSAEIAAAKGAPSAAGTIKWATLIAVAFQAVLLILYLIHLAVAPYPDITRSATRVLTGDLAVLFWGGLVLLGLLVPAALVSPFNKKKAKQIPPVASLAFGLVCVLVSSALFRGLMFSLGSSIKQFL</sequence>
<dbReference type="PANTHER" id="PTHR38095">
    <property type="entry name" value="ANAEROBIC DIMETHYL SULFOXIDE REDUCTASE CHAIN YNFH"/>
    <property type="match status" value="1"/>
</dbReference>
<feature type="transmembrane region" description="Helical" evidence="1">
    <location>
        <begin position="236"/>
        <end position="257"/>
    </location>
</feature>
<dbReference type="GO" id="GO:0019645">
    <property type="term" value="P:anaerobic electron transport chain"/>
    <property type="evidence" value="ECO:0007669"/>
    <property type="project" value="InterPro"/>
</dbReference>
<feature type="transmembrane region" description="Helical" evidence="1">
    <location>
        <begin position="109"/>
        <end position="129"/>
    </location>
</feature>
<name>A0A1M7SZ85_9FIRM</name>
<dbReference type="Pfam" id="PF04976">
    <property type="entry name" value="DmsC"/>
    <property type="match status" value="1"/>
</dbReference>
<dbReference type="GO" id="GO:0009389">
    <property type="term" value="F:dimethyl sulfoxide reductase activity"/>
    <property type="evidence" value="ECO:0007669"/>
    <property type="project" value="TreeGrafter"/>
</dbReference>
<feature type="transmembrane region" description="Helical" evidence="1">
    <location>
        <begin position="269"/>
        <end position="292"/>
    </location>
</feature>
<evidence type="ECO:0000313" key="2">
    <source>
        <dbReference type="EMBL" id="SHN63731.1"/>
    </source>
</evidence>
<feature type="transmembrane region" description="Helical" evidence="1">
    <location>
        <begin position="43"/>
        <end position="62"/>
    </location>
</feature>
<dbReference type="AlphaFoldDB" id="A0A1M7SZ85"/>
<feature type="transmembrane region" description="Helical" evidence="1">
    <location>
        <begin position="77"/>
        <end position="97"/>
    </location>
</feature>
<protein>
    <submittedName>
        <fullName evidence="2">Anaerobic dimethyl sulfoxide reductase subunit C (DMSO reductase anchor subunit)</fullName>
    </submittedName>
</protein>
<keyword evidence="3" id="KW-1185">Reference proteome</keyword>
<organism evidence="2 3">
    <name type="scientific">Desulfitobacterium chlororespirans DSM 11544</name>
    <dbReference type="NCBI Taxonomy" id="1121395"/>
    <lineage>
        <taxon>Bacteria</taxon>
        <taxon>Bacillati</taxon>
        <taxon>Bacillota</taxon>
        <taxon>Clostridia</taxon>
        <taxon>Eubacteriales</taxon>
        <taxon>Desulfitobacteriaceae</taxon>
        <taxon>Desulfitobacterium</taxon>
    </lineage>
</organism>
<proteinExistence type="predicted"/>
<dbReference type="Proteomes" id="UP000184010">
    <property type="component" value="Unassembled WGS sequence"/>
</dbReference>
<accession>A0A1M7SZ85</accession>
<dbReference type="STRING" id="1121395.SAMN02745215_01332"/>
<feature type="transmembrane region" description="Helical" evidence="1">
    <location>
        <begin position="141"/>
        <end position="164"/>
    </location>
</feature>
<keyword evidence="1" id="KW-0472">Membrane</keyword>
<dbReference type="InterPro" id="IPR007059">
    <property type="entry name" value="DmsC"/>
</dbReference>
<keyword evidence="1" id="KW-1133">Transmembrane helix</keyword>
<gene>
    <name evidence="2" type="ORF">SAMN02745215_01332</name>
</gene>
<feature type="transmembrane region" description="Helical" evidence="1">
    <location>
        <begin position="194"/>
        <end position="216"/>
    </location>
</feature>
<evidence type="ECO:0000313" key="3">
    <source>
        <dbReference type="Proteomes" id="UP000184010"/>
    </source>
</evidence>
<dbReference type="PANTHER" id="PTHR38095:SF2">
    <property type="entry name" value="ANAEROBIC DIMETHYL SULFOXIDE REDUCTASE CHAIN C"/>
    <property type="match status" value="1"/>
</dbReference>
<dbReference type="EMBL" id="FRDN01000005">
    <property type="protein sequence ID" value="SHN63731.1"/>
    <property type="molecule type" value="Genomic_DNA"/>
</dbReference>
<feature type="transmembrane region" description="Helical" evidence="1">
    <location>
        <begin position="6"/>
        <end position="31"/>
    </location>
</feature>
<evidence type="ECO:0000256" key="1">
    <source>
        <dbReference type="SAM" id="Phobius"/>
    </source>
</evidence>